<keyword evidence="2" id="KW-1185">Reference proteome</keyword>
<dbReference type="EMBL" id="QYYH01000133">
    <property type="protein sequence ID" value="RJY07140.1"/>
    <property type="molecule type" value="Genomic_DNA"/>
</dbReference>
<dbReference type="SUPFAM" id="SSF116927">
    <property type="entry name" value="EspA/CesA-like"/>
    <property type="match status" value="1"/>
</dbReference>
<dbReference type="AlphaFoldDB" id="A0A3A6THF2"/>
<comment type="caution">
    <text evidence="1">The sequence shown here is derived from an EMBL/GenBank/DDBJ whole genome shotgun (WGS) entry which is preliminary data.</text>
</comment>
<protein>
    <submittedName>
        <fullName evidence="1">Secretion protein EspA</fullName>
    </submittedName>
</protein>
<dbReference type="OrthoDB" id="8594867at2"/>
<organism evidence="1 2">
    <name type="scientific">Parashewanella spongiae</name>
    <dbReference type="NCBI Taxonomy" id="342950"/>
    <lineage>
        <taxon>Bacteria</taxon>
        <taxon>Pseudomonadati</taxon>
        <taxon>Pseudomonadota</taxon>
        <taxon>Gammaproteobacteria</taxon>
        <taxon>Alteromonadales</taxon>
        <taxon>Shewanellaceae</taxon>
        <taxon>Parashewanella</taxon>
    </lineage>
</organism>
<dbReference type="Pfam" id="PF03433">
    <property type="entry name" value="EspA"/>
    <property type="match status" value="2"/>
</dbReference>
<proteinExistence type="predicted"/>
<accession>A0A3A6THF2</accession>
<reference evidence="1 2" key="1">
    <citation type="submission" date="2018-09" db="EMBL/GenBank/DDBJ databases">
        <title>Phylogeny of the Shewanellaceae, and recommendation for two new genera, Pseudoshewanella and Parashewanella.</title>
        <authorList>
            <person name="Wang G."/>
        </authorList>
    </citation>
    <scope>NUCLEOTIDE SEQUENCE [LARGE SCALE GENOMIC DNA]</scope>
    <source>
        <strain evidence="1 2">KCTC 22492</strain>
    </source>
</reference>
<dbReference type="InterPro" id="IPR035074">
    <property type="entry name" value="EspA/CesA-like"/>
</dbReference>
<evidence type="ECO:0000313" key="1">
    <source>
        <dbReference type="EMBL" id="RJY07140.1"/>
    </source>
</evidence>
<name>A0A3A6THF2_9GAMM</name>
<gene>
    <name evidence="1" type="ORF">D5R81_16500</name>
</gene>
<sequence length="278" mass="30357">MSFYSEQYQELNKTTDIKSTIDVDRQLATEGDSVLSGGIAVLYLFMNLLSELADNKYLQMQQKAKVSRDSQDKANEVNEKIAEVAKQGADGTATLPQDVIDYMRDNGIMIDGKGIGSYLGKPINHQNNVSVTLTSSDGKKMPVHHYEGQYTIYGQGGYTPVEKAIADGTITSFEGSEEPGSPITLVKDGVTYTGVAPNYEELSEGVTDGLANVKLDKGKLEAVKAALENVSNRASDFVSQSQLQLQKVMQTYNVTVSLLNSMQTMLEEMNKSIAQNVR</sequence>
<dbReference type="Proteomes" id="UP000273022">
    <property type="component" value="Unassembled WGS sequence"/>
</dbReference>
<dbReference type="InterPro" id="IPR005095">
    <property type="entry name" value="EspA"/>
</dbReference>
<evidence type="ECO:0000313" key="2">
    <source>
        <dbReference type="Proteomes" id="UP000273022"/>
    </source>
</evidence>